<dbReference type="AlphaFoldDB" id="A0A4U1JB25"/>
<dbReference type="Proteomes" id="UP000309215">
    <property type="component" value="Unassembled WGS sequence"/>
</dbReference>
<keyword evidence="4" id="KW-0004">4Fe-4S</keyword>
<comment type="cofactor">
    <cofactor evidence="1">
        <name>[4Fe-4S] cluster</name>
        <dbReference type="ChEBI" id="CHEBI:49883"/>
    </cofactor>
</comment>
<evidence type="ECO:0000256" key="12">
    <source>
        <dbReference type="ARBA" id="ARBA00023136"/>
    </source>
</evidence>
<dbReference type="Pfam" id="PF13510">
    <property type="entry name" value="Fer2_4"/>
    <property type="match status" value="1"/>
</dbReference>
<keyword evidence="18" id="KW-1185">Reference proteome</keyword>
<comment type="caution">
    <text evidence="17">The sequence shown here is derived from an EMBL/GenBank/DDBJ whole genome shotgun (WGS) entry which is preliminary data.</text>
</comment>
<keyword evidence="6" id="KW-0874">Quinone</keyword>
<feature type="compositionally biased region" description="Basic and acidic residues" evidence="14">
    <location>
        <begin position="529"/>
        <end position="541"/>
    </location>
</feature>
<dbReference type="InterPro" id="IPR001041">
    <property type="entry name" value="2Fe-2S_ferredoxin-type"/>
</dbReference>
<dbReference type="GO" id="GO:0051539">
    <property type="term" value="F:4 iron, 4 sulfur cluster binding"/>
    <property type="evidence" value="ECO:0007669"/>
    <property type="project" value="UniProtKB-KW"/>
</dbReference>
<gene>
    <name evidence="17" type="ORF">E8A74_18815</name>
</gene>
<dbReference type="InterPro" id="IPR054351">
    <property type="entry name" value="NADH_UbQ_OxRdtase_ferredoxin"/>
</dbReference>
<evidence type="ECO:0000259" key="16">
    <source>
        <dbReference type="PROSITE" id="PS51839"/>
    </source>
</evidence>
<dbReference type="CDD" id="cd00207">
    <property type="entry name" value="fer2"/>
    <property type="match status" value="1"/>
</dbReference>
<feature type="region of interest" description="Disordered" evidence="14">
    <location>
        <begin position="519"/>
        <end position="541"/>
    </location>
</feature>
<dbReference type="Gene3D" id="3.10.20.740">
    <property type="match status" value="1"/>
</dbReference>
<evidence type="ECO:0000259" key="15">
    <source>
        <dbReference type="PROSITE" id="PS51669"/>
    </source>
</evidence>
<evidence type="ECO:0000256" key="9">
    <source>
        <dbReference type="ARBA" id="ARBA00023004"/>
    </source>
</evidence>
<keyword evidence="9" id="KW-0408">Iron</keyword>
<dbReference type="Pfam" id="PF00384">
    <property type="entry name" value="Molybdopterin"/>
    <property type="match status" value="1"/>
</dbReference>
<keyword evidence="12" id="KW-0472">Membrane</keyword>
<dbReference type="EMBL" id="SSMQ01000018">
    <property type="protein sequence ID" value="TKD06565.1"/>
    <property type="molecule type" value="Genomic_DNA"/>
</dbReference>
<protein>
    <submittedName>
        <fullName evidence="17">2Fe-2S iron-sulfur cluster binding domain-containing protein</fullName>
    </submittedName>
</protein>
<dbReference type="SUPFAM" id="SSF54292">
    <property type="entry name" value="2Fe-2S ferredoxin-like"/>
    <property type="match status" value="1"/>
</dbReference>
<dbReference type="Gene3D" id="3.30.70.20">
    <property type="match status" value="1"/>
</dbReference>
<dbReference type="InterPro" id="IPR006963">
    <property type="entry name" value="Mopterin_OxRdtase_4Fe-4S_dom"/>
</dbReference>
<sequence length="541" mass="59043">MATIKIDGREIPFEQGETIIKAAHRAGIDIPHYCWHPGLSVAANCRMCLVEVAPPPGRPAMQLDILRWDPEKKDYVPARKPKLVPACQQACAPGMEVLSEGSDHVEEARGAVQELLLLNHPVDCPICDQAGECRLQDYWLEHQGTGKRMQQEVVHKPKAVDFGPTIVYDAERCIICTRCVRFTAEVAKDPVLSVRERGNLNEIVVSPGRELDHDYTLMTEHVCPVGALTSKDFRFKARVWFLRSARTVCQGCATGCNAYLDYDPRSNVPHRHRPRDNEEVNKYWMCDEGMLSYRRAVEGRLGTALVGGEDASLEEALAAAKDQLAGIKDDPGRVAIVLSAQHSNEDNFALLKLARTFIGAKDLYVSGRPLGRGDKILMSEDKNPNTLGVMQLAGAPAPKPIAALFDAIKAGKYSFVIALGAEIEVDAKDAESALSKLKGVVTIAAHDGPLARAAHVALPATAWAEADGTYVNRQGLAQKSERALKPRGDARPGWELVAKLGKELGYAMTEKTLADVRRAMTPEAPLASRDADRAAKPEVSA</sequence>
<dbReference type="InterPro" id="IPR006656">
    <property type="entry name" value="Mopterin_OxRdtase"/>
</dbReference>
<dbReference type="SUPFAM" id="SSF53706">
    <property type="entry name" value="Formate dehydrogenase/DMSO reductase, domains 1-3"/>
    <property type="match status" value="1"/>
</dbReference>
<dbReference type="FunFam" id="3.10.20.740:FF:000004">
    <property type="entry name" value="NADH-quinone oxidoreductase"/>
    <property type="match status" value="1"/>
</dbReference>
<dbReference type="InterPro" id="IPR000283">
    <property type="entry name" value="NADH_UbQ_OxRdtase_75kDa_su_CS"/>
</dbReference>
<dbReference type="GO" id="GO:0008137">
    <property type="term" value="F:NADH dehydrogenase (ubiquinone) activity"/>
    <property type="evidence" value="ECO:0007669"/>
    <property type="project" value="InterPro"/>
</dbReference>
<evidence type="ECO:0000256" key="1">
    <source>
        <dbReference type="ARBA" id="ARBA00001966"/>
    </source>
</evidence>
<evidence type="ECO:0000256" key="11">
    <source>
        <dbReference type="ARBA" id="ARBA00023027"/>
    </source>
</evidence>
<dbReference type="GO" id="GO:0048038">
    <property type="term" value="F:quinone binding"/>
    <property type="evidence" value="ECO:0007669"/>
    <property type="project" value="UniProtKB-KW"/>
</dbReference>
<accession>A0A4U1JB25</accession>
<keyword evidence="8" id="KW-1278">Translocase</keyword>
<keyword evidence="7" id="KW-0479">Metal-binding</keyword>
<dbReference type="Gene3D" id="3.40.50.740">
    <property type="match status" value="1"/>
</dbReference>
<dbReference type="PROSITE" id="PS51839">
    <property type="entry name" value="4FE4S_HC3"/>
    <property type="match status" value="1"/>
</dbReference>
<evidence type="ECO:0000256" key="8">
    <source>
        <dbReference type="ARBA" id="ARBA00022967"/>
    </source>
</evidence>
<dbReference type="Gene3D" id="2.20.25.90">
    <property type="entry name" value="ADC-like domains"/>
    <property type="match status" value="1"/>
</dbReference>
<evidence type="ECO:0000256" key="3">
    <source>
        <dbReference type="ARBA" id="ARBA00005404"/>
    </source>
</evidence>
<dbReference type="PROSITE" id="PS00641">
    <property type="entry name" value="COMPLEX1_75K_1"/>
    <property type="match status" value="1"/>
</dbReference>
<comment type="subcellular location">
    <subcellularLocation>
        <location evidence="2">Membrane</location>
    </subcellularLocation>
</comment>
<name>A0A4U1JB25_9BACT</name>
<organism evidence="17 18">
    <name type="scientific">Polyangium fumosum</name>
    <dbReference type="NCBI Taxonomy" id="889272"/>
    <lineage>
        <taxon>Bacteria</taxon>
        <taxon>Pseudomonadati</taxon>
        <taxon>Myxococcota</taxon>
        <taxon>Polyangia</taxon>
        <taxon>Polyangiales</taxon>
        <taxon>Polyangiaceae</taxon>
        <taxon>Polyangium</taxon>
    </lineage>
</organism>
<dbReference type="GO" id="GO:0042773">
    <property type="term" value="P:ATP synthesis coupled electron transport"/>
    <property type="evidence" value="ECO:0007669"/>
    <property type="project" value="InterPro"/>
</dbReference>
<evidence type="ECO:0000256" key="14">
    <source>
        <dbReference type="SAM" id="MobiDB-lite"/>
    </source>
</evidence>
<proteinExistence type="inferred from homology"/>
<dbReference type="GO" id="GO:0046872">
    <property type="term" value="F:metal ion binding"/>
    <property type="evidence" value="ECO:0007669"/>
    <property type="project" value="UniProtKB-KW"/>
</dbReference>
<evidence type="ECO:0000313" key="18">
    <source>
        <dbReference type="Proteomes" id="UP000309215"/>
    </source>
</evidence>
<dbReference type="Pfam" id="PF10588">
    <property type="entry name" value="NADH-G_4Fe-4S_3"/>
    <property type="match status" value="1"/>
</dbReference>
<dbReference type="PROSITE" id="PS51669">
    <property type="entry name" value="4FE4S_MOW_BIS_MGD"/>
    <property type="match status" value="1"/>
</dbReference>
<evidence type="ECO:0000256" key="6">
    <source>
        <dbReference type="ARBA" id="ARBA00022719"/>
    </source>
</evidence>
<dbReference type="SMART" id="SM00929">
    <property type="entry name" value="NADH-G_4Fe-4S_3"/>
    <property type="match status" value="1"/>
</dbReference>
<keyword evidence="5" id="KW-0001">2Fe-2S</keyword>
<dbReference type="InterPro" id="IPR050123">
    <property type="entry name" value="Prok_molybdopt-oxidoreductase"/>
</dbReference>
<comment type="similarity">
    <text evidence="3">Belongs to the complex I 75 kDa subunit family.</text>
</comment>
<dbReference type="PANTHER" id="PTHR43105:SF10">
    <property type="entry name" value="NADH-QUINONE OXIDOREDUCTASE SUBUNIT G"/>
    <property type="match status" value="1"/>
</dbReference>
<dbReference type="OrthoDB" id="9816402at2"/>
<dbReference type="SUPFAM" id="SSF54862">
    <property type="entry name" value="4Fe-4S ferredoxins"/>
    <property type="match status" value="1"/>
</dbReference>
<evidence type="ECO:0000256" key="2">
    <source>
        <dbReference type="ARBA" id="ARBA00004370"/>
    </source>
</evidence>
<dbReference type="GO" id="GO:0016020">
    <property type="term" value="C:membrane"/>
    <property type="evidence" value="ECO:0007669"/>
    <property type="project" value="UniProtKB-SubCell"/>
</dbReference>
<dbReference type="InterPro" id="IPR036010">
    <property type="entry name" value="2Fe-2S_ferredoxin-like_sf"/>
</dbReference>
<keyword evidence="11" id="KW-0520">NAD</keyword>
<feature type="domain" description="4Fe-4S Mo/W bis-MGD-type" evidence="15">
    <location>
        <begin position="242"/>
        <end position="300"/>
    </location>
</feature>
<reference evidence="17 18" key="1">
    <citation type="submission" date="2019-04" db="EMBL/GenBank/DDBJ databases">
        <authorList>
            <person name="Li Y."/>
            <person name="Wang J."/>
        </authorList>
    </citation>
    <scope>NUCLEOTIDE SEQUENCE [LARGE SCALE GENOMIC DNA]</scope>
    <source>
        <strain evidence="17 18">DSM 14668</strain>
    </source>
</reference>
<dbReference type="PROSITE" id="PS00643">
    <property type="entry name" value="COMPLEX1_75K_3"/>
    <property type="match status" value="1"/>
</dbReference>
<dbReference type="RefSeq" id="WP_136930416.1">
    <property type="nucleotide sequence ID" value="NZ_SSMQ01000018.1"/>
</dbReference>
<evidence type="ECO:0000256" key="7">
    <source>
        <dbReference type="ARBA" id="ARBA00022723"/>
    </source>
</evidence>
<dbReference type="GO" id="GO:0003954">
    <property type="term" value="F:NADH dehydrogenase activity"/>
    <property type="evidence" value="ECO:0007669"/>
    <property type="project" value="TreeGrafter"/>
</dbReference>
<comment type="cofactor">
    <cofactor evidence="13">
        <name>[2Fe-2S] cluster</name>
        <dbReference type="ChEBI" id="CHEBI:190135"/>
    </cofactor>
</comment>
<dbReference type="InterPro" id="IPR019574">
    <property type="entry name" value="NADH_UbQ_OxRdtase_Gsu_4Fe4S-bd"/>
</dbReference>
<evidence type="ECO:0000256" key="5">
    <source>
        <dbReference type="ARBA" id="ARBA00022714"/>
    </source>
</evidence>
<evidence type="ECO:0000256" key="10">
    <source>
        <dbReference type="ARBA" id="ARBA00023014"/>
    </source>
</evidence>
<feature type="domain" description="4Fe-4S His(Cys)3-ligated-type" evidence="16">
    <location>
        <begin position="104"/>
        <end position="143"/>
    </location>
</feature>
<dbReference type="Pfam" id="PF22117">
    <property type="entry name" value="Fer4_Nqo3"/>
    <property type="match status" value="1"/>
</dbReference>
<keyword evidence="10" id="KW-0411">Iron-sulfur</keyword>
<evidence type="ECO:0000256" key="4">
    <source>
        <dbReference type="ARBA" id="ARBA00022485"/>
    </source>
</evidence>
<evidence type="ECO:0000313" key="17">
    <source>
        <dbReference type="EMBL" id="TKD06565.1"/>
    </source>
</evidence>
<evidence type="ECO:0000256" key="13">
    <source>
        <dbReference type="ARBA" id="ARBA00034078"/>
    </source>
</evidence>
<dbReference type="PANTHER" id="PTHR43105">
    <property type="entry name" value="RESPIRATORY NITRATE REDUCTASE"/>
    <property type="match status" value="1"/>
</dbReference>
<dbReference type="GO" id="GO:0051537">
    <property type="term" value="F:2 iron, 2 sulfur cluster binding"/>
    <property type="evidence" value="ECO:0007669"/>
    <property type="project" value="UniProtKB-KW"/>
</dbReference>